<dbReference type="RefSeq" id="WP_394488280.1">
    <property type="nucleotide sequence ID" value="NZ_JBIGIA010000007.1"/>
</dbReference>
<proteinExistence type="predicted"/>
<sequence length="374" mass="41245">MTDLAAKPYAELLGAIRQRIQAAQSRAVLAVNTELVRLYWQVGQLLDARQQEAGWGAAVIPRLALDIANALPEVKGFSERNLKRMLAFYRAYADDPAFVPQAVAQIESPPQPASKVPQPVAPAPAGQVEPMLRLPWGHHVLLLERVKPTAERRWYMAQAVTQGWSRSVLQAQIAGAAHARQGALVNNFATRLPAPQSELVQQALKDPYVFDFLTLAPTFHERELEVGLVAHLEKFLLELGQGFAFVGRQYLLTVGENEFYVDLLFYHLKLRAFVVIELKRGDFKPEYAGKLNFYCNVVDDLLRHPQDAPTIGLLLCQGQDKVLAEYALRGIDKPIGIASYELTRALPASLQSALPSIEALEAELGAGSSAPEAP</sequence>
<comment type="caution">
    <text evidence="3">The sequence shown here is derived from an EMBL/GenBank/DDBJ whole genome shotgun (WGS) entry which is preliminary data.</text>
</comment>
<evidence type="ECO:0000259" key="1">
    <source>
        <dbReference type="Pfam" id="PF06250"/>
    </source>
</evidence>
<dbReference type="InterPro" id="IPR009362">
    <property type="entry name" value="YhcG_C"/>
</dbReference>
<dbReference type="Pfam" id="PF06250">
    <property type="entry name" value="YhcG_C"/>
    <property type="match status" value="1"/>
</dbReference>
<dbReference type="InterPro" id="IPR041527">
    <property type="entry name" value="YhcG_N"/>
</dbReference>
<dbReference type="Gene3D" id="3.40.1350.10">
    <property type="match status" value="1"/>
</dbReference>
<dbReference type="InterPro" id="IPR011856">
    <property type="entry name" value="tRNA_endonuc-like_dom_sf"/>
</dbReference>
<protein>
    <submittedName>
        <fullName evidence="3">YhcG family protein</fullName>
    </submittedName>
</protein>
<keyword evidence="4" id="KW-1185">Reference proteome</keyword>
<reference evidence="3 4" key="1">
    <citation type="submission" date="2024-09" db="EMBL/GenBank/DDBJ databases">
        <title>Novel species of the genus Pelomonas and Roseateles isolated from streams.</title>
        <authorList>
            <person name="Lu H."/>
        </authorList>
    </citation>
    <scope>NUCLEOTIDE SEQUENCE [LARGE SCALE GENOMIC DNA]</scope>
    <source>
        <strain evidence="3 4">BYS96W</strain>
    </source>
</reference>
<accession>A0ABW7G679</accession>
<gene>
    <name evidence="3" type="ORF">ACG00X_11315</name>
</gene>
<evidence type="ECO:0000313" key="3">
    <source>
        <dbReference type="EMBL" id="MFG6457422.1"/>
    </source>
</evidence>
<dbReference type="PANTHER" id="PTHR30547:SF0">
    <property type="entry name" value="BLR8175 PROTEIN"/>
    <property type="match status" value="1"/>
</dbReference>
<dbReference type="Pfam" id="PF17761">
    <property type="entry name" value="DUF1016_N"/>
    <property type="match status" value="1"/>
</dbReference>
<feature type="domain" description="YhcG N-terminal" evidence="2">
    <location>
        <begin position="16"/>
        <end position="180"/>
    </location>
</feature>
<evidence type="ECO:0000313" key="4">
    <source>
        <dbReference type="Proteomes" id="UP001606305"/>
    </source>
</evidence>
<evidence type="ECO:0000259" key="2">
    <source>
        <dbReference type="Pfam" id="PF17761"/>
    </source>
</evidence>
<dbReference type="Proteomes" id="UP001606305">
    <property type="component" value="Unassembled WGS sequence"/>
</dbReference>
<name>A0ABW7G679_9BURK</name>
<dbReference type="PANTHER" id="PTHR30547">
    <property type="entry name" value="UNCHARACTERIZED PROTEIN YHCG-RELATED"/>
    <property type="match status" value="1"/>
</dbReference>
<dbReference type="EMBL" id="JBIGIA010000007">
    <property type="protein sequence ID" value="MFG6457422.1"/>
    <property type="molecule type" value="Genomic_DNA"/>
</dbReference>
<feature type="domain" description="YhcG PDDEXK nuclease" evidence="1">
    <location>
        <begin position="201"/>
        <end position="355"/>
    </location>
</feature>
<organism evidence="3 4">
    <name type="scientific">Pelomonas nitida</name>
    <dbReference type="NCBI Taxonomy" id="3299027"/>
    <lineage>
        <taxon>Bacteria</taxon>
        <taxon>Pseudomonadati</taxon>
        <taxon>Pseudomonadota</taxon>
        <taxon>Betaproteobacteria</taxon>
        <taxon>Burkholderiales</taxon>
        <taxon>Sphaerotilaceae</taxon>
        <taxon>Roseateles</taxon>
    </lineage>
</organism>
<dbReference type="InterPro" id="IPR053148">
    <property type="entry name" value="PD-DEXK-like_domain"/>
</dbReference>